<organism evidence="2 3">
    <name type="scientific">Haloquadratum walsbyi J07HQW2</name>
    <dbReference type="NCBI Taxonomy" id="1238425"/>
    <lineage>
        <taxon>Archaea</taxon>
        <taxon>Methanobacteriati</taxon>
        <taxon>Methanobacteriota</taxon>
        <taxon>Stenosarchaea group</taxon>
        <taxon>Halobacteria</taxon>
        <taxon>Halobacteriales</taxon>
        <taxon>Haloferacaceae</taxon>
        <taxon>Haloquadratum</taxon>
    </lineage>
</organism>
<dbReference type="InterPro" id="IPR037347">
    <property type="entry name" value="MJ0144_FMN"/>
</dbReference>
<feature type="domain" description="DUS-like FMN-binding" evidence="1">
    <location>
        <begin position="100"/>
        <end position="229"/>
    </location>
</feature>
<dbReference type="STRING" id="1238425.J07HQW2_01700"/>
<dbReference type="PANTHER" id="PTHR11082:SF36">
    <property type="entry name" value="DUS-LIKE FMN-BINDING DOMAIN-CONTAINING PROTEIN"/>
    <property type="match status" value="1"/>
</dbReference>
<evidence type="ECO:0000313" key="3">
    <source>
        <dbReference type="Proteomes" id="UP000030710"/>
    </source>
</evidence>
<accession>U1MXP2</accession>
<dbReference type="Pfam" id="PF01207">
    <property type="entry name" value="Dus"/>
    <property type="match status" value="1"/>
</dbReference>
<dbReference type="SUPFAM" id="SSF51395">
    <property type="entry name" value="FMN-linked oxidoreductases"/>
    <property type="match status" value="1"/>
</dbReference>
<dbReference type="PANTHER" id="PTHR11082">
    <property type="entry name" value="TRNA-DIHYDROURIDINE SYNTHASE"/>
    <property type="match status" value="1"/>
</dbReference>
<dbReference type="eggNOG" id="arCOG00605">
    <property type="taxonomic scope" value="Archaea"/>
</dbReference>
<dbReference type="AlphaFoldDB" id="U1MXP2"/>
<dbReference type="Proteomes" id="UP000030710">
    <property type="component" value="Unassembled WGS sequence"/>
</dbReference>
<dbReference type="HOGENOM" id="CLU_1118194_0_0_2"/>
<dbReference type="InterPro" id="IPR013785">
    <property type="entry name" value="Aldolase_TIM"/>
</dbReference>
<name>U1MXP2_9EURY</name>
<dbReference type="EMBL" id="KE356561">
    <property type="protein sequence ID" value="ERG95249.1"/>
    <property type="molecule type" value="Genomic_DNA"/>
</dbReference>
<proteinExistence type="predicted"/>
<protein>
    <submittedName>
        <fullName evidence="2">tRNA-dihydrouridine synthase</fullName>
    </submittedName>
</protein>
<gene>
    <name evidence="2" type="ORF">J07HQW2_01700</name>
</gene>
<dbReference type="RefSeq" id="WP_021054728.1">
    <property type="nucleotide sequence ID" value="NZ_KE356561.1"/>
</dbReference>
<evidence type="ECO:0000259" key="1">
    <source>
        <dbReference type="Pfam" id="PF01207"/>
    </source>
</evidence>
<reference evidence="2 3" key="1">
    <citation type="journal article" date="2013" name="PLoS ONE">
        <title>Assembly-driven community genomics of a hypersaline microbial ecosystem.</title>
        <authorList>
            <person name="Podell S."/>
            <person name="Ugalde J.A."/>
            <person name="Narasingarao P."/>
            <person name="Banfield J.F."/>
            <person name="Heidelberg K.B."/>
            <person name="Allen E.E."/>
        </authorList>
    </citation>
    <scope>NUCLEOTIDE SEQUENCE [LARGE SCALE GENOMIC DNA]</scope>
    <source>
        <strain evidence="3">J07HQW2</strain>
    </source>
</reference>
<dbReference type="InterPro" id="IPR035587">
    <property type="entry name" value="DUS-like_FMN-bd"/>
</dbReference>
<dbReference type="Gene3D" id="3.20.20.70">
    <property type="entry name" value="Aldolase class I"/>
    <property type="match status" value="1"/>
</dbReference>
<dbReference type="CDD" id="cd02911">
    <property type="entry name" value="arch_FMN"/>
    <property type="match status" value="1"/>
</dbReference>
<sequence length="259" mass="27937">MFTPRVALASLSGEADATWAKNGAVDAGAAFIGGVSLDTATRDAARRLVDRGRCEFLPPDPIAFITAELDALADVTITPGVNVRSTTVQPVRTVGRRCAEYNAILEINAHCRQDEMCTVGAGESLLQDNRRDRLHELIRAGRAGGAPVSVKVRAGIDNVDLAAIARTVADAGGEIIHVDAMDTEVSIERIATAAPELFIIANNNVRGHESVREYHEYGADAVSIGRPSTNQHIRRRVCRATEDVFETMNTDTRLSHIQQ</sequence>
<evidence type="ECO:0000313" key="2">
    <source>
        <dbReference type="EMBL" id="ERG95249.1"/>
    </source>
</evidence>